<protein>
    <submittedName>
        <fullName evidence="1">Uncharacterized protein</fullName>
    </submittedName>
</protein>
<keyword evidence="2" id="KW-1185">Reference proteome</keyword>
<evidence type="ECO:0000313" key="2">
    <source>
        <dbReference type="Proteomes" id="UP001162480"/>
    </source>
</evidence>
<reference evidence="1" key="1">
    <citation type="submission" date="2023-08" db="EMBL/GenBank/DDBJ databases">
        <authorList>
            <person name="Alioto T."/>
            <person name="Alioto T."/>
            <person name="Gomez Garrido J."/>
        </authorList>
    </citation>
    <scope>NUCLEOTIDE SEQUENCE</scope>
</reference>
<accession>A0AA36B942</accession>
<sequence>MIRERAPELDCNHDEGDTRVVPHVLHMAHDSEEIIIRASDTDIAVIMLCHLEKVKATVWMEVGTSCQNTRWKCTEHRYQMGAVDKHDIKTFYEGLKVDYGLKTSSALRVLILDDTQLLMDKNYILSHWAEHFNRVLKQVSTANNDIIDDFPQCILDQLDWEPSLSEVIKDKATVLWEVISTAGVTNDSYYKSL</sequence>
<proteinExistence type="predicted"/>
<name>A0AA36B942_OCTVU</name>
<dbReference type="AlphaFoldDB" id="A0AA36B942"/>
<dbReference type="Proteomes" id="UP001162480">
    <property type="component" value="Chromosome 10"/>
</dbReference>
<evidence type="ECO:0000313" key="1">
    <source>
        <dbReference type="EMBL" id="CAI9729002.1"/>
    </source>
</evidence>
<organism evidence="1 2">
    <name type="scientific">Octopus vulgaris</name>
    <name type="common">Common octopus</name>
    <dbReference type="NCBI Taxonomy" id="6645"/>
    <lineage>
        <taxon>Eukaryota</taxon>
        <taxon>Metazoa</taxon>
        <taxon>Spiralia</taxon>
        <taxon>Lophotrochozoa</taxon>
        <taxon>Mollusca</taxon>
        <taxon>Cephalopoda</taxon>
        <taxon>Coleoidea</taxon>
        <taxon>Octopodiformes</taxon>
        <taxon>Octopoda</taxon>
        <taxon>Incirrata</taxon>
        <taxon>Octopodidae</taxon>
        <taxon>Octopus</taxon>
    </lineage>
</organism>
<dbReference type="EMBL" id="OX597823">
    <property type="protein sequence ID" value="CAI9729002.1"/>
    <property type="molecule type" value="Genomic_DNA"/>
</dbReference>
<gene>
    <name evidence="1" type="ORF">OCTVUL_1B008933</name>
</gene>